<dbReference type="InterPro" id="IPR008979">
    <property type="entry name" value="Galactose-bd-like_sf"/>
</dbReference>
<dbReference type="PANTHER" id="PTHR12953">
    <property type="entry name" value="MEMBRANE PROTEIN CH1 RELATED"/>
    <property type="match status" value="1"/>
</dbReference>
<dbReference type="Pfam" id="PF07738">
    <property type="entry name" value="Sad1_UNC"/>
    <property type="match status" value="1"/>
</dbReference>
<evidence type="ECO:0000256" key="8">
    <source>
        <dbReference type="ARBA" id="ARBA00023054"/>
    </source>
</evidence>
<keyword evidence="9" id="KW-0472">Membrane</keyword>
<feature type="region of interest" description="Disordered" evidence="16">
    <location>
        <begin position="1148"/>
        <end position="1168"/>
    </location>
</feature>
<dbReference type="PROSITE" id="PS51469">
    <property type="entry name" value="SUN"/>
    <property type="match status" value="1"/>
</dbReference>
<feature type="region of interest" description="Disordered" evidence="16">
    <location>
        <begin position="118"/>
        <end position="270"/>
    </location>
</feature>
<dbReference type="Gene3D" id="2.60.120.260">
    <property type="entry name" value="Galactose-binding domain-like"/>
    <property type="match status" value="1"/>
</dbReference>
<evidence type="ECO:0000256" key="3">
    <source>
        <dbReference type="ARBA" id="ARBA00022692"/>
    </source>
</evidence>
<keyword evidence="6" id="KW-0892">Osteogenesis</keyword>
<keyword evidence="2" id="KW-0597">Phosphoprotein</keyword>
<feature type="compositionally biased region" description="Basic and acidic residues" evidence="16">
    <location>
        <begin position="245"/>
        <end position="254"/>
    </location>
</feature>
<feature type="region of interest" description="Disordered" evidence="16">
    <location>
        <begin position="753"/>
        <end position="783"/>
    </location>
</feature>
<accession>A0A6P3HZX9</accession>
<evidence type="ECO:0000256" key="11">
    <source>
        <dbReference type="ARBA" id="ARBA00034697"/>
    </source>
</evidence>
<feature type="region of interest" description="Disordered" evidence="16">
    <location>
        <begin position="50"/>
        <end position="83"/>
    </location>
</feature>
<evidence type="ECO:0000256" key="5">
    <source>
        <dbReference type="ARBA" id="ARBA00022824"/>
    </source>
</evidence>
<evidence type="ECO:0000256" key="9">
    <source>
        <dbReference type="ARBA" id="ARBA00023136"/>
    </source>
</evidence>
<keyword evidence="3" id="KW-0812">Transmembrane</keyword>
<feature type="compositionally biased region" description="Low complexity" evidence="16">
    <location>
        <begin position="232"/>
        <end position="244"/>
    </location>
</feature>
<dbReference type="GO" id="GO:0046850">
    <property type="term" value="P:regulation of bone remodeling"/>
    <property type="evidence" value="ECO:0007669"/>
    <property type="project" value="TreeGrafter"/>
</dbReference>
<feature type="domain" description="SUN" evidence="18">
    <location>
        <begin position="289"/>
        <end position="451"/>
    </location>
</feature>
<feature type="region of interest" description="Disordered" evidence="16">
    <location>
        <begin position="530"/>
        <end position="549"/>
    </location>
</feature>
<feature type="signal peptide" evidence="17">
    <location>
        <begin position="1"/>
        <end position="29"/>
    </location>
</feature>
<reference evidence="20" key="1">
    <citation type="submission" date="2025-08" db="UniProtKB">
        <authorList>
            <consortium name="RefSeq"/>
        </authorList>
    </citation>
    <scope>IDENTIFICATION</scope>
    <source>
        <tissue evidence="20">Blood</tissue>
    </source>
</reference>
<evidence type="ECO:0000256" key="15">
    <source>
        <dbReference type="ARBA" id="ARBA00081911"/>
    </source>
</evidence>
<feature type="region of interest" description="Disordered" evidence="16">
    <location>
        <begin position="581"/>
        <end position="602"/>
    </location>
</feature>
<evidence type="ECO:0000256" key="1">
    <source>
        <dbReference type="ARBA" id="ARBA00022473"/>
    </source>
</evidence>
<keyword evidence="5" id="KW-0256">Endoplasmic reticulum</keyword>
<keyword evidence="10" id="KW-0325">Glycoprotein</keyword>
<dbReference type="SUPFAM" id="SSF49785">
    <property type="entry name" value="Galactose-binding domain-like"/>
    <property type="match status" value="1"/>
</dbReference>
<keyword evidence="7" id="KW-1133">Transmembrane helix</keyword>
<dbReference type="GO" id="GO:0034975">
    <property type="term" value="P:protein folding in endoplasmic reticulum"/>
    <property type="evidence" value="ECO:0007669"/>
    <property type="project" value="TreeGrafter"/>
</dbReference>
<evidence type="ECO:0000313" key="20">
    <source>
        <dbReference type="RefSeq" id="XP_010848136.1"/>
    </source>
</evidence>
<comment type="subcellular location">
    <subcellularLocation>
        <location evidence="11">Rough endoplasmic reticulum membrane</location>
        <topology evidence="11">Single-pass type I membrane protein</topology>
    </subcellularLocation>
</comment>
<dbReference type="GeneID" id="104995817"/>
<evidence type="ECO:0000256" key="13">
    <source>
        <dbReference type="ARBA" id="ARBA00067685"/>
    </source>
</evidence>
<feature type="chain" id="PRO_5027551064" description="SUN domain-containing ossification factor" evidence="17">
    <location>
        <begin position="30"/>
        <end position="1250"/>
    </location>
</feature>
<comment type="function">
    <text evidence="12">Required for bone modeling during late embryogenesis. Regulates type I collagen synthesis in osteoblasts during their postnatal maturation.</text>
</comment>
<dbReference type="Proteomes" id="UP000515208">
    <property type="component" value="Unplaced"/>
</dbReference>
<gene>
    <name evidence="20" type="primary">SUCO</name>
</gene>
<evidence type="ECO:0000256" key="12">
    <source>
        <dbReference type="ARBA" id="ARBA00055064"/>
    </source>
</evidence>
<feature type="compositionally biased region" description="Low complexity" evidence="16">
    <location>
        <begin position="1159"/>
        <end position="1168"/>
    </location>
</feature>
<evidence type="ECO:0000259" key="18">
    <source>
        <dbReference type="PROSITE" id="PS51469"/>
    </source>
</evidence>
<dbReference type="PANTHER" id="PTHR12953:SF0">
    <property type="entry name" value="SUN DOMAIN-CONTAINING OSSIFICATION FACTOR"/>
    <property type="match status" value="1"/>
</dbReference>
<keyword evidence="19" id="KW-1185">Reference proteome</keyword>
<dbReference type="GO" id="GO:0001503">
    <property type="term" value="P:ossification"/>
    <property type="evidence" value="ECO:0007669"/>
    <property type="project" value="UniProtKB-KW"/>
</dbReference>
<feature type="region of interest" description="Disordered" evidence="16">
    <location>
        <begin position="844"/>
        <end position="869"/>
    </location>
</feature>
<feature type="region of interest" description="Disordered" evidence="16">
    <location>
        <begin position="668"/>
        <end position="694"/>
    </location>
</feature>
<evidence type="ECO:0000256" key="4">
    <source>
        <dbReference type="ARBA" id="ARBA00022729"/>
    </source>
</evidence>
<feature type="compositionally biased region" description="Polar residues" evidence="16">
    <location>
        <begin position="846"/>
        <end position="858"/>
    </location>
</feature>
<evidence type="ECO:0000256" key="14">
    <source>
        <dbReference type="ARBA" id="ARBA00075366"/>
    </source>
</evidence>
<evidence type="ECO:0000256" key="10">
    <source>
        <dbReference type="ARBA" id="ARBA00023180"/>
    </source>
</evidence>
<evidence type="ECO:0000256" key="7">
    <source>
        <dbReference type="ARBA" id="ARBA00022989"/>
    </source>
</evidence>
<dbReference type="CTD" id="51430"/>
<dbReference type="FunFam" id="2.60.120.260:FF:000024">
    <property type="entry name" value="SUN domain containing ossification factor"/>
    <property type="match status" value="1"/>
</dbReference>
<dbReference type="RefSeq" id="XP_010848136.1">
    <property type="nucleotide sequence ID" value="XM_010849834.1"/>
</dbReference>
<keyword evidence="8" id="KW-0175">Coiled coil</keyword>
<evidence type="ECO:0000256" key="2">
    <source>
        <dbReference type="ARBA" id="ARBA00022553"/>
    </source>
</evidence>
<evidence type="ECO:0000256" key="17">
    <source>
        <dbReference type="SAM" id="SignalP"/>
    </source>
</evidence>
<dbReference type="InterPro" id="IPR045120">
    <property type="entry name" value="Suco/Slp1-like"/>
</dbReference>
<dbReference type="AlphaFoldDB" id="A0A6P3HZX9"/>
<dbReference type="InterPro" id="IPR012919">
    <property type="entry name" value="SUN_dom"/>
</dbReference>
<evidence type="ECO:0000313" key="19">
    <source>
        <dbReference type="Proteomes" id="UP000515208"/>
    </source>
</evidence>
<feature type="compositionally biased region" description="Low complexity" evidence="16">
    <location>
        <begin position="540"/>
        <end position="549"/>
    </location>
</feature>
<evidence type="ECO:0000256" key="16">
    <source>
        <dbReference type="SAM" id="MobiDB-lite"/>
    </source>
</evidence>
<dbReference type="GO" id="GO:0030867">
    <property type="term" value="C:rough endoplasmic reticulum membrane"/>
    <property type="evidence" value="ECO:0007669"/>
    <property type="project" value="UniProtKB-SubCell"/>
</dbReference>
<keyword evidence="4 17" id="KW-0732">Signal</keyword>
<feature type="compositionally biased region" description="Low complexity" evidence="16">
    <location>
        <begin position="121"/>
        <end position="145"/>
    </location>
</feature>
<sequence length="1250" mass="138519">MKKYRRALALVSCLSLCSLVWLPSWHVCCKESSSASSYYSQDDNCALENEDVQSQKKDERGGPVNAELSGKVGSSLPVPPEENKLKDDYIVNVQKQDTESKKLSPSVTETLPTVDVHEDSSSVVVDSENTENISSSSTSEITPISKLDEIEDSGTIPIAKPGETEHSETDCDVGEALDANAPVDQPSFVSPPESLVGQHIENVSSSHGKGKITKSEFESKVSSSDQGGSDPKSALNASSNNLKNESSDYTKPGEIDPTPVTNSKDPEDIPTFDEWKKKVMEVEKEKSLSAGQSMHPSSNGGLHATKKVQKNRNNYASVECGAKILAANPEAKSTSAILIENMDLYMLNPCSTKIWFVIELCEPIQVKQFDIANYELFSSTPKDFLVSISDRYPTNKWIKLGTFHGRDERNVQSFPLDEQMYAKYVKVELVSHFGSEHFCPLSLIRVFGTSMVEEYEEIADSQYQSERQELFDEDYDYPLDYNTGEDKSSKNLLGSATNAILNMVNIAANILGAKTEDLTEGNKTISENASATAAPKMPESAPVSAPVPSHEFETTEGHIHDIESLSPDTTKESPIVQLVQEEEEEASPSTVTLLGSGEQEDETSPWFESETQIFCSELTTICCISSFSEYIYKWCSVRVARYRQRSRTALSKQKEYLMSAEPPLVLPEEPVDVSLLQPPGGEPDSNKEKDAETSVLDDLSGVLQEDLINHTLDAIELEPSHPQTLSQSVLLDVTPEINSLSKIEVSEPVKYEAGHSPSQVIPQDSSVEVDNETEKRSESFSSIEKPTVISETKILDKVMDNVVKEDINSMRITTKPSETIVPPVNTATMPDIEAGEAKMNIADTPKQISTPVVDSSSLPEVKDDEQSPEDVLLRGLQRTATDFYAELQNSSDLGYANGNLVHGSNQKESVFMRLNNRIKALEVNMSLSGRYLEELSQRYRKQMEEMQKAFNKTIVKLQNTSRIAEEQDQRQTEAIQLLQAQLTNMTQLVSNLSTTVAELKHEVSDRQSYLVISLVLCVVLGLMLCMQRCRNTSQFDGDYISKLPKSNQYPSPKRCFSSYDDMSLKRRTSFPLIRSKSLQLTGKEVDPSDLYIVEPLKFSPEKKKKRCKYKTEKIETIKPADPLHPVANGDIKGRKPFTNQRDFSNMGEVYHSSYKGPPSEGSSETSSQSEESYFCGISACTSLCNGQSQKTKTEKRALKRRRSKVQDQGKLIKTLIQTKSGSLPSLHDIIKGNKELTVGTFGVTAVSGHI</sequence>
<keyword evidence="1" id="KW-0217">Developmental protein</keyword>
<proteinExistence type="predicted"/>
<protein>
    <recommendedName>
        <fullName evidence="13">SUN domain-containing ossification factor</fullName>
    </recommendedName>
    <alternativeName>
        <fullName evidence="15">Membrane protein CH1</fullName>
    </alternativeName>
    <alternativeName>
        <fullName evidence="14">SUN-like protein 1</fullName>
    </alternativeName>
</protein>
<organism evidence="19 20">
    <name type="scientific">Bison bison bison</name>
    <name type="common">North American plains bison</name>
    <dbReference type="NCBI Taxonomy" id="43346"/>
    <lineage>
        <taxon>Eukaryota</taxon>
        <taxon>Metazoa</taxon>
        <taxon>Chordata</taxon>
        <taxon>Craniata</taxon>
        <taxon>Vertebrata</taxon>
        <taxon>Euteleostomi</taxon>
        <taxon>Mammalia</taxon>
        <taxon>Eutheria</taxon>
        <taxon>Laurasiatheria</taxon>
        <taxon>Artiodactyla</taxon>
        <taxon>Ruminantia</taxon>
        <taxon>Pecora</taxon>
        <taxon>Bovidae</taxon>
        <taxon>Bovinae</taxon>
        <taxon>Bison</taxon>
    </lineage>
</organism>
<feature type="compositionally biased region" description="Polar residues" evidence="16">
    <location>
        <begin position="756"/>
        <end position="768"/>
    </location>
</feature>
<name>A0A6P3HZX9_BISBB</name>
<evidence type="ECO:0000256" key="6">
    <source>
        <dbReference type="ARBA" id="ARBA00022855"/>
    </source>
</evidence>